<accession>X0ZPD2</accession>
<sequence>MSLSKEQRLKKLNPVEDENIDYSDISEANEDFWANTFIEYPEKKKPVTLRLDADVLEWFKSTGKGYQTRINAILRSFYEGHNRNVS</sequence>
<protein>
    <recommendedName>
        <fullName evidence="2">3-oxoacyl-ACP synthase</fullName>
    </recommendedName>
</protein>
<organism evidence="1">
    <name type="scientific">marine sediment metagenome</name>
    <dbReference type="NCBI Taxonomy" id="412755"/>
    <lineage>
        <taxon>unclassified sequences</taxon>
        <taxon>metagenomes</taxon>
        <taxon>ecological metagenomes</taxon>
    </lineage>
</organism>
<dbReference type="EMBL" id="BART01003047">
    <property type="protein sequence ID" value="GAG71600.1"/>
    <property type="molecule type" value="Genomic_DNA"/>
</dbReference>
<proteinExistence type="predicted"/>
<evidence type="ECO:0008006" key="2">
    <source>
        <dbReference type="Google" id="ProtNLM"/>
    </source>
</evidence>
<evidence type="ECO:0000313" key="1">
    <source>
        <dbReference type="EMBL" id="GAG71600.1"/>
    </source>
</evidence>
<dbReference type="InterPro" id="IPR025528">
    <property type="entry name" value="BrnA_antitoxin"/>
</dbReference>
<comment type="caution">
    <text evidence="1">The sequence shown here is derived from an EMBL/GenBank/DDBJ whole genome shotgun (WGS) entry which is preliminary data.</text>
</comment>
<gene>
    <name evidence="1" type="ORF">S01H4_08739</name>
</gene>
<reference evidence="1" key="1">
    <citation type="journal article" date="2014" name="Front. Microbiol.">
        <title>High frequency of phylogenetically diverse reductive dehalogenase-homologous genes in deep subseafloor sedimentary metagenomes.</title>
        <authorList>
            <person name="Kawai M."/>
            <person name="Futagami T."/>
            <person name="Toyoda A."/>
            <person name="Takaki Y."/>
            <person name="Nishi S."/>
            <person name="Hori S."/>
            <person name="Arai W."/>
            <person name="Tsubouchi T."/>
            <person name="Morono Y."/>
            <person name="Uchiyama I."/>
            <person name="Ito T."/>
            <person name="Fujiyama A."/>
            <person name="Inagaki F."/>
            <person name="Takami H."/>
        </authorList>
    </citation>
    <scope>NUCLEOTIDE SEQUENCE</scope>
    <source>
        <strain evidence="1">Expedition CK06-06</strain>
    </source>
</reference>
<name>X0ZPD2_9ZZZZ</name>
<dbReference type="AlphaFoldDB" id="X0ZPD2"/>
<dbReference type="Pfam" id="PF14384">
    <property type="entry name" value="BrnA_antitoxin"/>
    <property type="match status" value="1"/>
</dbReference>